<evidence type="ECO:0000256" key="1">
    <source>
        <dbReference type="SAM" id="MobiDB-lite"/>
    </source>
</evidence>
<name>A0ABP1D8E1_9APHY</name>
<gene>
    <name evidence="3" type="ORF">GFSPODELE1_LOCUS4439</name>
</gene>
<reference evidence="4" key="1">
    <citation type="submission" date="2024-04" db="EMBL/GenBank/DDBJ databases">
        <authorList>
            <person name="Shaw F."/>
            <person name="Minotto A."/>
        </authorList>
    </citation>
    <scope>NUCLEOTIDE SEQUENCE [LARGE SCALE GENOMIC DNA]</scope>
</reference>
<keyword evidence="4" id="KW-1185">Reference proteome</keyword>
<dbReference type="Pfam" id="PF20236">
    <property type="entry name" value="DUF6593"/>
    <property type="match status" value="1"/>
</dbReference>
<feature type="region of interest" description="Disordered" evidence="1">
    <location>
        <begin position="167"/>
        <end position="187"/>
    </location>
</feature>
<evidence type="ECO:0000259" key="2">
    <source>
        <dbReference type="Pfam" id="PF20236"/>
    </source>
</evidence>
<accession>A0ABP1D8E1</accession>
<evidence type="ECO:0000313" key="4">
    <source>
        <dbReference type="Proteomes" id="UP001497453"/>
    </source>
</evidence>
<dbReference type="EMBL" id="OZ037946">
    <property type="protein sequence ID" value="CAL1703184.1"/>
    <property type="molecule type" value="Genomic_DNA"/>
</dbReference>
<feature type="domain" description="DUF6593" evidence="2">
    <location>
        <begin position="12"/>
        <end position="163"/>
    </location>
</feature>
<dbReference type="InterPro" id="IPR046528">
    <property type="entry name" value="DUF6593"/>
</dbReference>
<feature type="compositionally biased region" description="Acidic residues" evidence="1">
    <location>
        <begin position="168"/>
        <end position="187"/>
    </location>
</feature>
<proteinExistence type="predicted"/>
<protein>
    <recommendedName>
        <fullName evidence="2">DUF6593 domain-containing protein</fullName>
    </recommendedName>
</protein>
<organism evidence="3 4">
    <name type="scientific">Somion occarium</name>
    <dbReference type="NCBI Taxonomy" id="3059160"/>
    <lineage>
        <taxon>Eukaryota</taxon>
        <taxon>Fungi</taxon>
        <taxon>Dikarya</taxon>
        <taxon>Basidiomycota</taxon>
        <taxon>Agaricomycotina</taxon>
        <taxon>Agaricomycetes</taxon>
        <taxon>Polyporales</taxon>
        <taxon>Cerrenaceae</taxon>
        <taxon>Somion</taxon>
    </lineage>
</organism>
<evidence type="ECO:0000313" key="3">
    <source>
        <dbReference type="EMBL" id="CAL1703184.1"/>
    </source>
</evidence>
<dbReference type="Proteomes" id="UP001497453">
    <property type="component" value="Chromosome 3"/>
</dbReference>
<sequence length="203" mass="22451">MLKLELSSSSFVNTVITDHRGRPLYHLTTSTGMWKAGPTRIYRVGGGANGTGEIATITWRAYRSTQVNYRGFKMDMKTFMPKAGFWSGKRTLTGPDGTRYYWKKRWGKPADLKRESGNGRSAKRVMRIRKPFMSSRTYMEIDREAEHMLELIIVGAAFMERERLGADSDVDGGDADDGDADGGDADGGDYLAAMASTGYGGGY</sequence>